<keyword evidence="9" id="KW-0539">Nucleus</keyword>
<keyword evidence="3" id="KW-0479">Metal-binding</keyword>
<keyword evidence="7" id="KW-0238">DNA-binding</keyword>
<name>W3X929_PESFW</name>
<dbReference type="FunCoup" id="W3X929">
    <property type="interactions" value="33"/>
</dbReference>
<protein>
    <recommendedName>
        <fullName evidence="16">RRN7-type domain-containing protein</fullName>
    </recommendedName>
</protein>
<evidence type="ECO:0000256" key="6">
    <source>
        <dbReference type="ARBA" id="ARBA00023015"/>
    </source>
</evidence>
<evidence type="ECO:0000256" key="3">
    <source>
        <dbReference type="ARBA" id="ARBA00022723"/>
    </source>
</evidence>
<evidence type="ECO:0000259" key="13">
    <source>
        <dbReference type="Pfam" id="PF20645"/>
    </source>
</evidence>
<comment type="subcellular location">
    <subcellularLocation>
        <location evidence="1">Nucleus</location>
        <location evidence="1">Nucleolus</location>
    </subcellularLocation>
</comment>
<dbReference type="Proteomes" id="UP000030651">
    <property type="component" value="Unassembled WGS sequence"/>
</dbReference>
<dbReference type="Pfam" id="PF20644">
    <property type="entry name" value="Rrn7_cyclin_N"/>
    <property type="match status" value="1"/>
</dbReference>
<feature type="compositionally biased region" description="Polar residues" evidence="10">
    <location>
        <begin position="146"/>
        <end position="163"/>
    </location>
</feature>
<feature type="domain" description="RRN7-type" evidence="11">
    <location>
        <begin position="10"/>
        <end position="41"/>
    </location>
</feature>
<comment type="similarity">
    <text evidence="2">Belongs to the RRN7/TAF1B family.</text>
</comment>
<dbReference type="InterPro" id="IPR048540">
    <property type="entry name" value="Rrn7_cyclin_N"/>
</dbReference>
<dbReference type="GO" id="GO:0008270">
    <property type="term" value="F:zinc ion binding"/>
    <property type="evidence" value="ECO:0007669"/>
    <property type="project" value="UniProtKB-KW"/>
</dbReference>
<evidence type="ECO:0000313" key="14">
    <source>
        <dbReference type="EMBL" id="ETS82534.1"/>
    </source>
</evidence>
<dbReference type="Pfam" id="PF20645">
    <property type="entry name" value="Rrn7_cyclin_C"/>
    <property type="match status" value="1"/>
</dbReference>
<dbReference type="InterPro" id="IPR048538">
    <property type="entry name" value="Rrn7_cyclin_C"/>
</dbReference>
<dbReference type="eggNOG" id="KOG0003">
    <property type="taxonomic scope" value="Eukaryota"/>
</dbReference>
<dbReference type="InterPro" id="IPR033599">
    <property type="entry name" value="TAF1B/Rrn7"/>
</dbReference>
<evidence type="ECO:0000256" key="1">
    <source>
        <dbReference type="ARBA" id="ARBA00004604"/>
    </source>
</evidence>
<evidence type="ECO:0000256" key="9">
    <source>
        <dbReference type="ARBA" id="ARBA00023242"/>
    </source>
</evidence>
<dbReference type="PANTHER" id="PTHR31576">
    <property type="entry name" value="TATA BOX-BINDING PROTEIN-ASSOCIATED FACTOR RNA POLYMERASE I SUBUNIT B"/>
    <property type="match status" value="1"/>
</dbReference>
<dbReference type="GO" id="GO:0001164">
    <property type="term" value="F:RNA polymerase I core promoter sequence-specific DNA binding"/>
    <property type="evidence" value="ECO:0007669"/>
    <property type="project" value="InterPro"/>
</dbReference>
<dbReference type="InParanoid" id="W3X929"/>
<evidence type="ECO:0000256" key="10">
    <source>
        <dbReference type="SAM" id="MobiDB-lite"/>
    </source>
</evidence>
<feature type="domain" description="Rrn7/TAF1B C-terminal cyclin" evidence="13">
    <location>
        <begin position="242"/>
        <end position="405"/>
    </location>
</feature>
<evidence type="ECO:0000256" key="8">
    <source>
        <dbReference type="ARBA" id="ARBA00023163"/>
    </source>
</evidence>
<dbReference type="STRING" id="1229662.W3X929"/>
<dbReference type="EMBL" id="KI912111">
    <property type="protein sequence ID" value="ETS82534.1"/>
    <property type="molecule type" value="Genomic_DNA"/>
</dbReference>
<keyword evidence="5" id="KW-0862">Zinc</keyword>
<evidence type="ECO:0000313" key="15">
    <source>
        <dbReference type="Proteomes" id="UP000030651"/>
    </source>
</evidence>
<feature type="domain" description="Rrn7/TAF1B N-terminal cyclin" evidence="12">
    <location>
        <begin position="86"/>
        <end position="219"/>
    </location>
</feature>
<dbReference type="InterPro" id="IPR021752">
    <property type="entry name" value="TF_Rrn7_Zf"/>
</dbReference>
<accession>W3X929</accession>
<evidence type="ECO:0000259" key="12">
    <source>
        <dbReference type="Pfam" id="PF20644"/>
    </source>
</evidence>
<dbReference type="Pfam" id="PF11781">
    <property type="entry name" value="Zn_ribbon_RRN7"/>
    <property type="match status" value="1"/>
</dbReference>
<dbReference type="PANTHER" id="PTHR31576:SF2">
    <property type="entry name" value="TATA BOX-BINDING PROTEIN-ASSOCIATED FACTOR RNA POLYMERASE I SUBUNIT B"/>
    <property type="match status" value="1"/>
</dbReference>
<evidence type="ECO:0008006" key="16">
    <source>
        <dbReference type="Google" id="ProtNLM"/>
    </source>
</evidence>
<evidence type="ECO:0000259" key="11">
    <source>
        <dbReference type="Pfam" id="PF11781"/>
    </source>
</evidence>
<evidence type="ECO:0000256" key="5">
    <source>
        <dbReference type="ARBA" id="ARBA00022833"/>
    </source>
</evidence>
<organism evidence="14 15">
    <name type="scientific">Pestalotiopsis fici (strain W106-1 / CGMCC3.15140)</name>
    <dbReference type="NCBI Taxonomy" id="1229662"/>
    <lineage>
        <taxon>Eukaryota</taxon>
        <taxon>Fungi</taxon>
        <taxon>Dikarya</taxon>
        <taxon>Ascomycota</taxon>
        <taxon>Pezizomycotina</taxon>
        <taxon>Sordariomycetes</taxon>
        <taxon>Xylariomycetidae</taxon>
        <taxon>Amphisphaeriales</taxon>
        <taxon>Sporocadaceae</taxon>
        <taxon>Pestalotiopsis</taxon>
    </lineage>
</organism>
<feature type="region of interest" description="Disordered" evidence="10">
    <location>
        <begin position="144"/>
        <end position="163"/>
    </location>
</feature>
<proteinExistence type="inferred from homology"/>
<evidence type="ECO:0000256" key="4">
    <source>
        <dbReference type="ARBA" id="ARBA00022771"/>
    </source>
</evidence>
<dbReference type="GO" id="GO:0070860">
    <property type="term" value="C:RNA polymerase I core factor complex"/>
    <property type="evidence" value="ECO:0007669"/>
    <property type="project" value="InterPro"/>
</dbReference>
<dbReference type="AlphaFoldDB" id="W3X929"/>
<dbReference type="HOGENOM" id="CLU_016553_2_2_1"/>
<evidence type="ECO:0000256" key="7">
    <source>
        <dbReference type="ARBA" id="ARBA00023125"/>
    </source>
</evidence>
<gene>
    <name evidence="14" type="ORF">PFICI_04410</name>
</gene>
<dbReference type="KEGG" id="pfy:PFICI_04410"/>
<evidence type="ECO:0000256" key="2">
    <source>
        <dbReference type="ARBA" id="ARBA00006899"/>
    </source>
</evidence>
<dbReference type="RefSeq" id="XP_007831182.1">
    <property type="nucleotide sequence ID" value="XM_007832991.1"/>
</dbReference>
<sequence length="445" mass="51065">MAGLSSYHKMRHGERCEECPTRHWYEQEGLRFCRNGHQLEGFAAHEAGEDEYNSTGRVTKAKKEKQTREGLKLGGSEGRRLYLQALQFVLKRQVEWLQKAGLQLGEEQGRTYEELVKELWSLACAMPGVMESVETGELTDYATEDTVASSSGPEDSDASTRSNGWLDKKGSKLPSLIHTLALCYLACVILKQPLTTADFHRWAQRGEIEFLAALHCLPRNVQSRLPAMYHRSMQVRDHIRPGKLLRTAQELAVALNVHYAIRLPTLNYPQILIQYILDLTLPTDIFLMAKSLIHILNATFEFPDGTRKRTRAMDSPELLLIALVVVSTKLLHSLDGIERQPVKHDDPRVKQIDWLEWQKNRSEASAKRSEHRLELGTEYRVTPNEAVLMNEDKMDDFMDWYEKMWVSTNDAEVPSKSLYHLLQHLPAPAFRFELYGLSWLSSFED</sequence>
<keyword evidence="6" id="KW-0805">Transcription regulation</keyword>
<dbReference type="OrthoDB" id="428577at2759"/>
<keyword evidence="4" id="KW-0863">Zinc-finger</keyword>
<keyword evidence="15" id="KW-1185">Reference proteome</keyword>
<keyword evidence="8" id="KW-0804">Transcription</keyword>
<dbReference type="GeneID" id="19269423"/>
<reference evidence="15" key="1">
    <citation type="journal article" date="2015" name="BMC Genomics">
        <title>Genomic and transcriptomic analysis of the endophytic fungus Pestalotiopsis fici reveals its lifestyle and high potential for synthesis of natural products.</title>
        <authorList>
            <person name="Wang X."/>
            <person name="Zhang X."/>
            <person name="Liu L."/>
            <person name="Xiang M."/>
            <person name="Wang W."/>
            <person name="Sun X."/>
            <person name="Che Y."/>
            <person name="Guo L."/>
            <person name="Liu G."/>
            <person name="Guo L."/>
            <person name="Wang C."/>
            <person name="Yin W.B."/>
            <person name="Stadler M."/>
            <person name="Zhang X."/>
            <person name="Liu X."/>
        </authorList>
    </citation>
    <scope>NUCLEOTIDE SEQUENCE [LARGE SCALE GENOMIC DNA]</scope>
    <source>
        <strain evidence="15">W106-1 / CGMCC3.15140</strain>
    </source>
</reference>
<dbReference type="GO" id="GO:0042790">
    <property type="term" value="P:nucleolar large rRNA transcription by RNA polymerase I"/>
    <property type="evidence" value="ECO:0007669"/>
    <property type="project" value="TreeGrafter"/>
</dbReference>
<dbReference type="OMA" id="ICRDIWA"/>